<keyword evidence="1" id="KW-0812">Transmembrane</keyword>
<feature type="transmembrane region" description="Helical" evidence="1">
    <location>
        <begin position="26"/>
        <end position="46"/>
    </location>
</feature>
<dbReference type="InterPro" id="IPR039961">
    <property type="entry name" value="Nuo9.5"/>
</dbReference>
<accession>A0A9W4TZH8</accession>
<name>A0A9W4TZH8_9ASCO</name>
<organism evidence="2 3">
    <name type="scientific">Candida verbasci</name>
    <dbReference type="NCBI Taxonomy" id="1227364"/>
    <lineage>
        <taxon>Eukaryota</taxon>
        <taxon>Fungi</taxon>
        <taxon>Dikarya</taxon>
        <taxon>Ascomycota</taxon>
        <taxon>Saccharomycotina</taxon>
        <taxon>Pichiomycetes</taxon>
        <taxon>Debaryomycetaceae</taxon>
        <taxon>Candida/Lodderomyces clade</taxon>
        <taxon>Candida</taxon>
    </lineage>
</organism>
<dbReference type="Proteomes" id="UP001152885">
    <property type="component" value="Unassembled WGS sequence"/>
</dbReference>
<evidence type="ECO:0000313" key="3">
    <source>
        <dbReference type="Proteomes" id="UP001152885"/>
    </source>
</evidence>
<dbReference type="CDD" id="cd22903">
    <property type="entry name" value="NI9M"/>
    <property type="match status" value="1"/>
</dbReference>
<evidence type="ECO:0000256" key="1">
    <source>
        <dbReference type="SAM" id="Phobius"/>
    </source>
</evidence>
<dbReference type="PANTHER" id="PTHR38488:SF1">
    <property type="entry name" value="OXIDOREDUCTASE 9.5 KDA SUBUNIT, PUTATIVE (AFU_ORTHOLOGUE AFUA_5G08980)-RELATED"/>
    <property type="match status" value="1"/>
</dbReference>
<protein>
    <recommendedName>
        <fullName evidence="4">NADH-ubiquinone oxidoreductase 9.5 kDa subunit</fullName>
    </recommendedName>
</protein>
<keyword evidence="1" id="KW-0472">Membrane</keyword>
<dbReference type="EMBL" id="CANTUO010000004">
    <property type="protein sequence ID" value="CAI5759413.1"/>
    <property type="molecule type" value="Genomic_DNA"/>
</dbReference>
<comment type="caution">
    <text evidence="2">The sequence shown here is derived from an EMBL/GenBank/DDBJ whole genome shotgun (WGS) entry which is preliminary data.</text>
</comment>
<evidence type="ECO:0000313" key="2">
    <source>
        <dbReference type="EMBL" id="CAI5759413.1"/>
    </source>
</evidence>
<proteinExistence type="predicted"/>
<dbReference type="OrthoDB" id="2093409at2759"/>
<keyword evidence="1" id="KW-1133">Transmembrane helix</keyword>
<dbReference type="PANTHER" id="PTHR38488">
    <property type="entry name" value="OXIDOREDUCTASE 9.5 KDA SUBUNIT, PUTATIVE (AFU_ORTHOLOGUE AFUA_5G08980)-RELATED"/>
    <property type="match status" value="1"/>
</dbReference>
<keyword evidence="3" id="KW-1185">Reference proteome</keyword>
<reference evidence="2" key="1">
    <citation type="submission" date="2022-12" db="EMBL/GenBank/DDBJ databases">
        <authorList>
            <person name="Brejova B."/>
        </authorList>
    </citation>
    <scope>NUCLEOTIDE SEQUENCE</scope>
</reference>
<sequence>MSDKVWGDKPIYFKQPLRWVKYHANVNPALFVSVALGLSGPLILMLTPLRRKYLYPDHEPIPLVYPLPTTPRDKNLKGFDDE</sequence>
<evidence type="ECO:0008006" key="4">
    <source>
        <dbReference type="Google" id="ProtNLM"/>
    </source>
</evidence>
<dbReference type="AlphaFoldDB" id="A0A9W4TZH8"/>
<gene>
    <name evidence="2" type="ORF">CANVERA_P3926</name>
</gene>